<keyword evidence="2" id="KW-1185">Reference proteome</keyword>
<name>A0ACD5HPT8_9PROT</name>
<organism evidence="1 2">
    <name type="scientific">Acidithiobacillus sulfuriphilus</name>
    <dbReference type="NCBI Taxonomy" id="1867749"/>
    <lineage>
        <taxon>Bacteria</taxon>
        <taxon>Pseudomonadati</taxon>
        <taxon>Pseudomonadota</taxon>
        <taxon>Acidithiobacillia</taxon>
        <taxon>Acidithiobacillales</taxon>
        <taxon>Acidithiobacillaceae</taxon>
        <taxon>Acidithiobacillus</taxon>
    </lineage>
</organism>
<accession>A0ACD5HPT8</accession>
<protein>
    <submittedName>
        <fullName evidence="1">Uncharacterized protein</fullName>
    </submittedName>
</protein>
<evidence type="ECO:0000313" key="1">
    <source>
        <dbReference type="EMBL" id="XRI77784.1"/>
    </source>
</evidence>
<reference evidence="1 2" key="1">
    <citation type="journal article" date="2019" name="Int. J. Syst. Evol. Microbiol.">
        <title>Acidithiobacillus sulfuriphilus sp. nov.: an extremely acidophilic sulfur-oxidizing chemolithotroph isolated from a neutral pH environment.</title>
        <authorList>
            <person name="Falagan C."/>
            <person name="Moya-Beltran A."/>
            <person name="Castro M."/>
            <person name="Quatrini R."/>
            <person name="Johnson D.B."/>
        </authorList>
    </citation>
    <scope>NUCLEOTIDE SEQUENCE [LARGE SCALE GENOMIC DNA]</scope>
    <source>
        <strain evidence="1 2">CJ-2</strain>
    </source>
</reference>
<dbReference type="EMBL" id="CP127527">
    <property type="protein sequence ID" value="XRI77784.1"/>
    <property type="molecule type" value="Genomic_DNA"/>
</dbReference>
<gene>
    <name evidence="1" type="ORF">EC580_003665</name>
</gene>
<dbReference type="Proteomes" id="UP000271650">
    <property type="component" value="Chromosome"/>
</dbReference>
<evidence type="ECO:0000313" key="2">
    <source>
        <dbReference type="Proteomes" id="UP000271650"/>
    </source>
</evidence>
<sequence length="97" mass="10463">MVRQSFWRQVLAGLGWVLLILLAVGLLLLVDALLLIPGLLLAYGAVGLSWRWQGVIPDPVHIPGPWLSMAVGIIATALPAVADGLLLQVFLGQRHRP</sequence>
<proteinExistence type="predicted"/>